<evidence type="ECO:0000256" key="9">
    <source>
        <dbReference type="RuleBase" id="RU003884"/>
    </source>
</evidence>
<protein>
    <submittedName>
        <fullName evidence="13">Fimbria/pilus outer membrane usher protein</fullName>
    </submittedName>
</protein>
<dbReference type="InterPro" id="IPR000015">
    <property type="entry name" value="Fimb_usher"/>
</dbReference>
<dbReference type="GO" id="GO:0009297">
    <property type="term" value="P:pilus assembly"/>
    <property type="evidence" value="ECO:0007669"/>
    <property type="project" value="InterPro"/>
</dbReference>
<dbReference type="Pfam" id="PF13954">
    <property type="entry name" value="PapC_N"/>
    <property type="match status" value="1"/>
</dbReference>
<dbReference type="AlphaFoldDB" id="A0A628V8T0"/>
<dbReference type="InterPro" id="IPR025885">
    <property type="entry name" value="PapC_N"/>
</dbReference>
<keyword evidence="5 9" id="KW-0812">Transmembrane</keyword>
<gene>
    <name evidence="13" type="ORF">GB848_23735</name>
</gene>
<dbReference type="Gene3D" id="2.60.40.3110">
    <property type="match status" value="1"/>
</dbReference>
<keyword evidence="7 9" id="KW-0472">Membrane</keyword>
<dbReference type="InterPro" id="IPR037224">
    <property type="entry name" value="PapC_N_sf"/>
</dbReference>
<keyword evidence="3 9" id="KW-0813">Transport</keyword>
<dbReference type="PROSITE" id="PS01151">
    <property type="entry name" value="FIMBRIAL_USHER"/>
    <property type="match status" value="1"/>
</dbReference>
<evidence type="ECO:0000259" key="11">
    <source>
        <dbReference type="Pfam" id="PF13953"/>
    </source>
</evidence>
<evidence type="ECO:0000256" key="7">
    <source>
        <dbReference type="ARBA" id="ARBA00023136"/>
    </source>
</evidence>
<keyword evidence="8 9" id="KW-0998">Cell outer membrane</keyword>
<feature type="chain" id="PRO_5026175604" evidence="10">
    <location>
        <begin position="28"/>
        <end position="851"/>
    </location>
</feature>
<feature type="signal peptide" evidence="10">
    <location>
        <begin position="1"/>
        <end position="27"/>
    </location>
</feature>
<evidence type="ECO:0000256" key="6">
    <source>
        <dbReference type="ARBA" id="ARBA00022729"/>
    </source>
</evidence>
<dbReference type="GO" id="GO:0009279">
    <property type="term" value="C:cell outer membrane"/>
    <property type="evidence" value="ECO:0007669"/>
    <property type="project" value="UniProtKB-SubCell"/>
</dbReference>
<comment type="subcellular location">
    <subcellularLocation>
        <location evidence="1 9">Cell outer membrane</location>
        <topology evidence="1 9">Multi-pass membrane protein</topology>
    </subcellularLocation>
</comment>
<dbReference type="InterPro" id="IPR018030">
    <property type="entry name" value="Fimbrial_membr_usher_CS"/>
</dbReference>
<accession>A0A628V8T0</accession>
<dbReference type="GO" id="GO:0015473">
    <property type="term" value="F:fimbrial usher porin activity"/>
    <property type="evidence" value="ECO:0007669"/>
    <property type="project" value="InterPro"/>
</dbReference>
<organism evidence="13">
    <name type="scientific">Salmonella enterica</name>
    <name type="common">Salmonella choleraesuis</name>
    <dbReference type="NCBI Taxonomy" id="28901"/>
    <lineage>
        <taxon>Bacteria</taxon>
        <taxon>Pseudomonadati</taxon>
        <taxon>Pseudomonadota</taxon>
        <taxon>Gammaproteobacteria</taxon>
        <taxon>Enterobacterales</taxon>
        <taxon>Enterobacteriaceae</taxon>
        <taxon>Salmonella</taxon>
    </lineage>
</organism>
<evidence type="ECO:0000256" key="5">
    <source>
        <dbReference type="ARBA" id="ARBA00022692"/>
    </source>
</evidence>
<dbReference type="SUPFAM" id="SSF141729">
    <property type="entry name" value="FimD N-terminal domain-like"/>
    <property type="match status" value="1"/>
</dbReference>
<reference evidence="13" key="1">
    <citation type="submission" date="2019-10" db="EMBL/GenBank/DDBJ databases">
        <authorList>
            <consortium name="PulseNet: The National Subtyping Network for Foodborne Disease Surveillance"/>
            <person name="Tarr C.L."/>
            <person name="Trees E."/>
            <person name="Katz L.S."/>
            <person name="Carleton-Romer H.A."/>
            <person name="Stroika S."/>
            <person name="Kucerova Z."/>
            <person name="Roache K.F."/>
            <person name="Sabol A.L."/>
            <person name="Besser J."/>
            <person name="Gerner-Smidt P."/>
        </authorList>
    </citation>
    <scope>NUCLEOTIDE SEQUENCE</scope>
    <source>
        <strain evidence="13">PNUSAS102632</strain>
    </source>
</reference>
<sequence length="851" mass="93106">MKVRNQWGKCRYSGVLVFFLLTRPGLARTTWHFDQSMVGGAAADVSLLEAGRQLPGTYHVTVKVNGNVVDSKDIVFRQIKDERTILQTGLQPCLKVEQLALYGIRTEDYFSDVDGVKDTSLDGPCVSLSRIPRAAVTFNFYEQTLELSIPQAALRPQDRTIASETLWNDGIPALLANYDASESRSVNRKAGRRSNSSYFQLRPGINLGAWRLRNVTSWQRSSGGRGRWQSVYTRLEWNLYKLKSRLFLGEESTSSDMFDSVSIRGGMLSSDESMIPWRERGFSPTVRGSARTQARIEVRQQGYLVYSTTVAPGPFALSDLPARTGGDLDVTVKESDGSEQHFQVPYGMPAIALKDGHLRYQVAAGEYRSADRSVERVPVWHASAMYGLPLNLTLQGGMQGGTHYRAVAAGVGSLLGHVGAVSLDTLQSSGEIPTAGRSRGAMWRLRYSRTLETTGTGVYLSAQQYTSSQYRTMSDVLDMWHRKQNSAGRLSPYDHGQRPRNRLTLTLNQFVGWLGYLNVSAMREAYRSHGGHGDSLSVGYSVSLPWNVSLSLNLSQSTSPNANTNRQVGGMLSIPLDNLLHPGCGATWQMTSSSGRITQEEGLYGRAFNQQLFWSARQSDAVGTGPREDSRHSLYMNLPGTYGQVGGSYSYSRMSQQMTANASGGMVLHRHGLTLSQSLSDSVALIEAPGAGGVSVGNWTGVKTDFRGYTVLSRLTPYQQNRISLDPSTLPSDAAIEHTNVVVVATEGAVVPARFVTSLGKKSLVTLSFPDGKTLPFGAIVRLVQDSGREEQTGIVGDGGAVYLTGLPDKGRLSAQWGHHAEQMCYANYLFPATEEKTGGVYSLAAICRQR</sequence>
<dbReference type="InterPro" id="IPR025949">
    <property type="entry name" value="PapC-like_C"/>
</dbReference>
<evidence type="ECO:0000256" key="2">
    <source>
        <dbReference type="ARBA" id="ARBA00008064"/>
    </source>
</evidence>
<dbReference type="Gene3D" id="2.60.40.2070">
    <property type="match status" value="1"/>
</dbReference>
<feature type="domain" description="PapC N-terminal" evidence="12">
    <location>
        <begin position="33"/>
        <end position="181"/>
    </location>
</feature>
<dbReference type="PANTHER" id="PTHR30451">
    <property type="entry name" value="OUTER MEMBRANE USHER PROTEIN"/>
    <property type="match status" value="1"/>
</dbReference>
<feature type="domain" description="PapC-like C-terminal" evidence="11">
    <location>
        <begin position="764"/>
        <end position="832"/>
    </location>
</feature>
<name>A0A628V8T0_SALER</name>
<comment type="caution">
    <text evidence="13">The sequence shown here is derived from an EMBL/GenBank/DDBJ whole genome shotgun (WGS) entry which is preliminary data.</text>
</comment>
<evidence type="ECO:0000256" key="4">
    <source>
        <dbReference type="ARBA" id="ARBA00022452"/>
    </source>
</evidence>
<dbReference type="Pfam" id="PF00577">
    <property type="entry name" value="Usher"/>
    <property type="match status" value="1"/>
</dbReference>
<dbReference type="Gene3D" id="3.10.20.410">
    <property type="match status" value="1"/>
</dbReference>
<evidence type="ECO:0000313" key="13">
    <source>
        <dbReference type="EMBL" id="EDF5515926.1"/>
    </source>
</evidence>
<comment type="similarity">
    <text evidence="2 9">Belongs to the fimbrial export usher family.</text>
</comment>
<dbReference type="Pfam" id="PF13953">
    <property type="entry name" value="PapC_C"/>
    <property type="match status" value="1"/>
</dbReference>
<dbReference type="FunFam" id="2.60.40.2610:FF:000001">
    <property type="entry name" value="Outer membrane fimbrial usher protein"/>
    <property type="match status" value="1"/>
</dbReference>
<evidence type="ECO:0000256" key="10">
    <source>
        <dbReference type="SAM" id="SignalP"/>
    </source>
</evidence>
<keyword evidence="9" id="KW-1029">Fimbrium biogenesis</keyword>
<evidence type="ECO:0000256" key="8">
    <source>
        <dbReference type="ARBA" id="ARBA00023237"/>
    </source>
</evidence>
<keyword evidence="4" id="KW-1134">Transmembrane beta strand</keyword>
<dbReference type="PANTHER" id="PTHR30451:SF9">
    <property type="entry name" value="F1 CAPSULE-ANCHORING PROTEIN"/>
    <property type="match status" value="1"/>
</dbReference>
<proteinExistence type="inferred from homology"/>
<dbReference type="EMBL" id="AAMBER010000031">
    <property type="protein sequence ID" value="EDF5515926.1"/>
    <property type="molecule type" value="Genomic_DNA"/>
</dbReference>
<evidence type="ECO:0000259" key="12">
    <source>
        <dbReference type="Pfam" id="PF13954"/>
    </source>
</evidence>
<keyword evidence="6 10" id="KW-0732">Signal</keyword>
<evidence type="ECO:0000256" key="3">
    <source>
        <dbReference type="ARBA" id="ARBA00022448"/>
    </source>
</evidence>
<dbReference type="InterPro" id="IPR043142">
    <property type="entry name" value="PapC-like_C_sf"/>
</dbReference>
<evidence type="ECO:0000256" key="1">
    <source>
        <dbReference type="ARBA" id="ARBA00004571"/>
    </source>
</evidence>
<dbReference type="InterPro" id="IPR042186">
    <property type="entry name" value="FimD_plug_dom"/>
</dbReference>
<dbReference type="Gene3D" id="2.60.40.2610">
    <property type="entry name" value="Outer membrane usher protein FimD, plug domain"/>
    <property type="match status" value="1"/>
</dbReference>